<gene>
    <name evidence="1" type="ORF">GCM10010126_61770</name>
</gene>
<reference evidence="1" key="1">
    <citation type="journal article" date="2014" name="Int. J. Syst. Evol. Microbiol.">
        <title>Complete genome sequence of Corynebacterium casei LMG S-19264T (=DSM 44701T), isolated from a smear-ripened cheese.</title>
        <authorList>
            <consortium name="US DOE Joint Genome Institute (JGI-PGF)"/>
            <person name="Walter F."/>
            <person name="Albersmeier A."/>
            <person name="Kalinowski J."/>
            <person name="Ruckert C."/>
        </authorList>
    </citation>
    <scope>NUCLEOTIDE SEQUENCE</scope>
    <source>
        <strain evidence="1">JCM 3093</strain>
    </source>
</reference>
<accession>A0AA37BML0</accession>
<dbReference type="AlphaFoldDB" id="A0AA37BML0"/>
<comment type="caution">
    <text evidence="1">The sequence shown here is derived from an EMBL/GenBank/DDBJ whole genome shotgun (WGS) entry which is preliminary data.</text>
</comment>
<sequence length="163" mass="18541">MPSEHDDDPFLHVRAEYRLGGRTCAWCGQYVAYSGRGRPASYCSKSCRNRAWEVRSAEARLQRDIAAGALRTEPVRETIREIVTENTIVVRRTKPDPIVPTAARQWIDVLAELREQLRTGELGRKHWQHAKLYDALADVVTALGEAHPGGLHPLHRAVSRRRR</sequence>
<proteinExistence type="predicted"/>
<dbReference type="EMBL" id="BMQD01000029">
    <property type="protein sequence ID" value="GGK94045.1"/>
    <property type="molecule type" value="Genomic_DNA"/>
</dbReference>
<evidence type="ECO:0000313" key="1">
    <source>
        <dbReference type="EMBL" id="GGK94045.1"/>
    </source>
</evidence>
<protein>
    <submittedName>
        <fullName evidence="1">Uncharacterized protein</fullName>
    </submittedName>
</protein>
<dbReference type="Proteomes" id="UP000627984">
    <property type="component" value="Unassembled WGS sequence"/>
</dbReference>
<evidence type="ECO:0000313" key="2">
    <source>
        <dbReference type="Proteomes" id="UP000627984"/>
    </source>
</evidence>
<reference evidence="1" key="2">
    <citation type="submission" date="2022-09" db="EMBL/GenBank/DDBJ databases">
        <authorList>
            <person name="Sun Q."/>
            <person name="Ohkuma M."/>
        </authorList>
    </citation>
    <scope>NUCLEOTIDE SEQUENCE</scope>
    <source>
        <strain evidence="1">JCM 3093</strain>
    </source>
</reference>
<dbReference type="RefSeq" id="WP_191897940.1">
    <property type="nucleotide sequence ID" value="NZ_BMQD01000029.1"/>
</dbReference>
<organism evidence="1 2">
    <name type="scientific">Planomonospora parontospora</name>
    <dbReference type="NCBI Taxonomy" id="58119"/>
    <lineage>
        <taxon>Bacteria</taxon>
        <taxon>Bacillati</taxon>
        <taxon>Actinomycetota</taxon>
        <taxon>Actinomycetes</taxon>
        <taxon>Streptosporangiales</taxon>
        <taxon>Streptosporangiaceae</taxon>
        <taxon>Planomonospora</taxon>
    </lineage>
</organism>
<name>A0AA37BML0_9ACTN</name>